<feature type="domain" description="Peptidoglycan beta-N-acetylmuramidase NamZ C-terminal" evidence="2">
    <location>
        <begin position="283"/>
        <end position="422"/>
    </location>
</feature>
<protein>
    <submittedName>
        <fullName evidence="3">Protein containing DUF1343</fullName>
    </submittedName>
</protein>
<dbReference type="PANTHER" id="PTHR42915:SF1">
    <property type="entry name" value="PEPTIDOGLYCAN BETA-N-ACETYLMURAMIDASE NAMZ"/>
    <property type="match status" value="1"/>
</dbReference>
<evidence type="ECO:0000313" key="3">
    <source>
        <dbReference type="EMBL" id="CCG00083.1"/>
    </source>
</evidence>
<sequence>MMKNIKHYFIRLNRSTLFFCLEGILVITLIQCAQIPEKQEIENIELVQKDIPEANDKRIPLSLGIERTELYQKALLSRRVGVVSNQTGMIGDVHLVDTLLGMGINVTKVFAPEHGFRGKADAGEHVSTTTDTKTGLPIMSLYGNTKKPSKEMMSGLDVMIFDIQDVGVRFYTYISTLHYVMEACAEENIPLIVLDRPNPNAHYIDGPVLEMSQTSFVGMHPVPVVYGMTIGEYGQMINGEGWLPNNLKCDLTVITMSGYWRNMNYSLPVAPSPNLRTDESIQLYPSLCFFEGTSVSVGRGTETPFEIYGHPNFPKTDFSFTPISSEGAKHPLLENKLCNGFNLHDAGMKRAIKLDLSYLIEAQNLLQGKAEFITSASFFNKLAGNTILLEQIQNGISEEEIRETWQANLDVFKIKRAKYLLY</sequence>
<dbReference type="InterPro" id="IPR008302">
    <property type="entry name" value="NamZ"/>
</dbReference>
<evidence type="ECO:0000259" key="2">
    <source>
        <dbReference type="Pfam" id="PF20732"/>
    </source>
</evidence>
<reference evidence="3" key="1">
    <citation type="journal article" date="2012" name="Environ. Microbiol.">
        <title>Genomic content of uncultured Bacteroidetes from contrasting oceanic provinces in the North Atlantic Ocean.</title>
        <authorList>
            <person name="Gomez-Pereira P.R."/>
            <person name="Schuler M."/>
            <person name="Fuchs B.M."/>
            <person name="Bennke C."/>
            <person name="Teeling H."/>
            <person name="Waldmann J."/>
            <person name="Richter M."/>
            <person name="Barbe V."/>
            <person name="Bataille E."/>
            <person name="Glockner F.O."/>
            <person name="Amann R."/>
        </authorList>
    </citation>
    <scope>NUCLEOTIDE SEQUENCE</scope>
</reference>
<dbReference type="GO" id="GO:0033922">
    <property type="term" value="F:peptidoglycan beta-N-acetylmuramidase activity"/>
    <property type="evidence" value="ECO:0007669"/>
    <property type="project" value="InterPro"/>
</dbReference>
<gene>
    <name evidence="3" type="ORF">VIS_S3CIB80004</name>
</gene>
<dbReference type="PIRSF" id="PIRSF016719">
    <property type="entry name" value="UCP016719"/>
    <property type="match status" value="1"/>
</dbReference>
<dbReference type="Pfam" id="PF20732">
    <property type="entry name" value="NamZ_C"/>
    <property type="match status" value="1"/>
</dbReference>
<accession>H6RGC2</accession>
<name>H6RGC2_9BACT</name>
<proteinExistence type="predicted"/>
<feature type="domain" description="Peptidoglycan beta-N-acetylmuramidase NamZ N-terminal" evidence="1">
    <location>
        <begin position="80"/>
        <end position="278"/>
    </location>
</feature>
<dbReference type="Pfam" id="PF07075">
    <property type="entry name" value="NamZ_N"/>
    <property type="match status" value="1"/>
</dbReference>
<organism evidence="3">
    <name type="scientific">uncultured Flavobacteriia bacterium</name>
    <dbReference type="NCBI Taxonomy" id="212695"/>
    <lineage>
        <taxon>Bacteria</taxon>
        <taxon>Pseudomonadati</taxon>
        <taxon>Bacteroidota</taxon>
        <taxon>Flavobacteriia</taxon>
        <taxon>environmental samples</taxon>
    </lineage>
</organism>
<dbReference type="Gene3D" id="3.40.50.12170">
    <property type="entry name" value="Uncharacterised protein PF07075, DUF1343"/>
    <property type="match status" value="1"/>
</dbReference>
<dbReference type="PANTHER" id="PTHR42915">
    <property type="entry name" value="HYPOTHETICAL 460 KDA PROTEIN IN FEUA-SIGW INTERGENIC REGION [PRECURSOR]"/>
    <property type="match status" value="1"/>
</dbReference>
<dbReference type="AlphaFoldDB" id="H6RGC2"/>
<evidence type="ECO:0000259" key="1">
    <source>
        <dbReference type="Pfam" id="PF07075"/>
    </source>
</evidence>
<reference evidence="3" key="2">
    <citation type="submission" date="2012-02" db="EMBL/GenBank/DDBJ databases">
        <authorList>
            <person name="Genoscope - CEA"/>
        </authorList>
    </citation>
    <scope>NUCLEOTIDE SEQUENCE</scope>
</reference>
<dbReference type="Gene3D" id="3.90.1150.140">
    <property type="match status" value="1"/>
</dbReference>
<dbReference type="EMBL" id="FO117598">
    <property type="protein sequence ID" value="CCG00083.1"/>
    <property type="molecule type" value="Genomic_DNA"/>
</dbReference>
<dbReference type="InterPro" id="IPR048503">
    <property type="entry name" value="NamZ_C"/>
</dbReference>
<dbReference type="InterPro" id="IPR048502">
    <property type="entry name" value="NamZ_N"/>
</dbReference>